<dbReference type="Pfam" id="PF08352">
    <property type="entry name" value="oligo_HPY"/>
    <property type="match status" value="1"/>
</dbReference>
<evidence type="ECO:0000256" key="3">
    <source>
        <dbReference type="ARBA" id="ARBA00022448"/>
    </source>
</evidence>
<keyword evidence="5" id="KW-0547">Nucleotide-binding</keyword>
<dbReference type="InterPro" id="IPR050388">
    <property type="entry name" value="ABC_Ni/Peptide_Import"/>
</dbReference>
<keyword evidence="4" id="KW-1003">Cell membrane</keyword>
<dbReference type="RefSeq" id="WP_343960388.1">
    <property type="nucleotide sequence ID" value="NZ_BAAAKZ010000007.1"/>
</dbReference>
<dbReference type="SMART" id="SM00382">
    <property type="entry name" value="AAA"/>
    <property type="match status" value="1"/>
</dbReference>
<protein>
    <submittedName>
        <fullName evidence="9">ABC transporter ATP-binding protein</fullName>
    </submittedName>
</protein>
<dbReference type="InterPro" id="IPR027417">
    <property type="entry name" value="P-loop_NTPase"/>
</dbReference>
<gene>
    <name evidence="9" type="ORF">ACFQ3U_15690</name>
</gene>
<keyword evidence="3" id="KW-0813">Transport</keyword>
<comment type="subcellular location">
    <subcellularLocation>
        <location evidence="1">Cell membrane</location>
        <topology evidence="1">Peripheral membrane protein</topology>
    </subcellularLocation>
</comment>
<dbReference type="PROSITE" id="PS50893">
    <property type="entry name" value="ABC_TRANSPORTER_2"/>
    <property type="match status" value="1"/>
</dbReference>
<proteinExistence type="inferred from homology"/>
<keyword evidence="6 9" id="KW-0067">ATP-binding</keyword>
<name>A0ABW3TSQ1_9MICO</name>
<sequence>MRNSSSGETLLRLNNLAVNLHRPDRTVPLVRNATLRVARGEVVCLVGESGSGKSVTARTIMGLMQLDRRIGVTGGIEFDGEELNRRGDEQFARLRGKDIAMVFQEPLSSLDPVFTIELQLAQGLRRRERLSRQAERARLLELLNDVGIRDGERVLRSYPHQLSGGMCQRVMIAMALAARPRLLLADEPTTALDVTIQAQILELLDGLRRESGMSVLLVTHDMGVAADLADRVVVMYAGRTVEDAPPEQVFRHAEHPYTAGLLACIPPLEGDRPAVLPAIPGSVPDPSRLPQGCAFSPRCQRATDRCRSEDPPLLEIGSGAAACWHPTTGEEQLAAPAGVSP</sequence>
<dbReference type="CDD" id="cd03257">
    <property type="entry name" value="ABC_NikE_OppD_transporters"/>
    <property type="match status" value="1"/>
</dbReference>
<accession>A0ABW3TSQ1</accession>
<evidence type="ECO:0000259" key="8">
    <source>
        <dbReference type="PROSITE" id="PS50893"/>
    </source>
</evidence>
<keyword evidence="10" id="KW-1185">Reference proteome</keyword>
<dbReference type="Proteomes" id="UP001597181">
    <property type="component" value="Unassembled WGS sequence"/>
</dbReference>
<dbReference type="SUPFAM" id="SSF52540">
    <property type="entry name" value="P-loop containing nucleoside triphosphate hydrolases"/>
    <property type="match status" value="1"/>
</dbReference>
<dbReference type="Pfam" id="PF00005">
    <property type="entry name" value="ABC_tran"/>
    <property type="match status" value="1"/>
</dbReference>
<dbReference type="PANTHER" id="PTHR43297:SF2">
    <property type="entry name" value="DIPEPTIDE TRANSPORT ATP-BINDING PROTEIN DPPD"/>
    <property type="match status" value="1"/>
</dbReference>
<evidence type="ECO:0000256" key="6">
    <source>
        <dbReference type="ARBA" id="ARBA00022840"/>
    </source>
</evidence>
<feature type="domain" description="ABC transporter" evidence="8">
    <location>
        <begin position="11"/>
        <end position="262"/>
    </location>
</feature>
<dbReference type="PANTHER" id="PTHR43297">
    <property type="entry name" value="OLIGOPEPTIDE TRANSPORT ATP-BINDING PROTEIN APPD"/>
    <property type="match status" value="1"/>
</dbReference>
<comment type="caution">
    <text evidence="9">The sequence shown here is derived from an EMBL/GenBank/DDBJ whole genome shotgun (WGS) entry which is preliminary data.</text>
</comment>
<evidence type="ECO:0000256" key="1">
    <source>
        <dbReference type="ARBA" id="ARBA00004202"/>
    </source>
</evidence>
<dbReference type="InterPro" id="IPR003439">
    <property type="entry name" value="ABC_transporter-like_ATP-bd"/>
</dbReference>
<dbReference type="InterPro" id="IPR003593">
    <property type="entry name" value="AAA+_ATPase"/>
</dbReference>
<evidence type="ECO:0000313" key="9">
    <source>
        <dbReference type="EMBL" id="MFD1203339.1"/>
    </source>
</evidence>
<evidence type="ECO:0000256" key="4">
    <source>
        <dbReference type="ARBA" id="ARBA00022475"/>
    </source>
</evidence>
<dbReference type="NCBIfam" id="TIGR01727">
    <property type="entry name" value="oligo_HPY"/>
    <property type="match status" value="1"/>
</dbReference>
<evidence type="ECO:0000256" key="5">
    <source>
        <dbReference type="ARBA" id="ARBA00022741"/>
    </source>
</evidence>
<evidence type="ECO:0000313" key="10">
    <source>
        <dbReference type="Proteomes" id="UP001597181"/>
    </source>
</evidence>
<dbReference type="InterPro" id="IPR017871">
    <property type="entry name" value="ABC_transporter-like_CS"/>
</dbReference>
<comment type="similarity">
    <text evidence="2">Belongs to the ABC transporter superfamily.</text>
</comment>
<dbReference type="PROSITE" id="PS00211">
    <property type="entry name" value="ABC_TRANSPORTER_1"/>
    <property type="match status" value="1"/>
</dbReference>
<organism evidence="9 10">
    <name type="scientific">Leucobacter albus</name>
    <dbReference type="NCBI Taxonomy" id="272210"/>
    <lineage>
        <taxon>Bacteria</taxon>
        <taxon>Bacillati</taxon>
        <taxon>Actinomycetota</taxon>
        <taxon>Actinomycetes</taxon>
        <taxon>Micrococcales</taxon>
        <taxon>Microbacteriaceae</taxon>
        <taxon>Leucobacter</taxon>
    </lineage>
</organism>
<dbReference type="EMBL" id="JBHTLY010000011">
    <property type="protein sequence ID" value="MFD1203339.1"/>
    <property type="molecule type" value="Genomic_DNA"/>
</dbReference>
<evidence type="ECO:0000256" key="2">
    <source>
        <dbReference type="ARBA" id="ARBA00005417"/>
    </source>
</evidence>
<keyword evidence="7" id="KW-0472">Membrane</keyword>
<evidence type="ECO:0000256" key="7">
    <source>
        <dbReference type="ARBA" id="ARBA00023136"/>
    </source>
</evidence>
<reference evidence="10" key="1">
    <citation type="journal article" date="2019" name="Int. J. Syst. Evol. Microbiol.">
        <title>The Global Catalogue of Microorganisms (GCM) 10K type strain sequencing project: providing services to taxonomists for standard genome sequencing and annotation.</title>
        <authorList>
            <consortium name="The Broad Institute Genomics Platform"/>
            <consortium name="The Broad Institute Genome Sequencing Center for Infectious Disease"/>
            <person name="Wu L."/>
            <person name="Ma J."/>
        </authorList>
    </citation>
    <scope>NUCLEOTIDE SEQUENCE [LARGE SCALE GENOMIC DNA]</scope>
    <source>
        <strain evidence="10">CCUG 50213</strain>
    </source>
</reference>
<dbReference type="Gene3D" id="3.40.50.300">
    <property type="entry name" value="P-loop containing nucleotide triphosphate hydrolases"/>
    <property type="match status" value="1"/>
</dbReference>
<dbReference type="GO" id="GO:0005524">
    <property type="term" value="F:ATP binding"/>
    <property type="evidence" value="ECO:0007669"/>
    <property type="project" value="UniProtKB-KW"/>
</dbReference>
<dbReference type="InterPro" id="IPR013563">
    <property type="entry name" value="Oligopep_ABC_C"/>
</dbReference>